<dbReference type="SUPFAM" id="SSF46458">
    <property type="entry name" value="Globin-like"/>
    <property type="match status" value="1"/>
</dbReference>
<dbReference type="OrthoDB" id="436496at2759"/>
<keyword evidence="1" id="KW-0408">Iron</keyword>
<evidence type="ECO:0000313" key="3">
    <source>
        <dbReference type="EMBL" id="KRX13779.1"/>
    </source>
</evidence>
<dbReference type="STRING" id="6336.A0A0V0RH10"/>
<dbReference type="Proteomes" id="UP000054630">
    <property type="component" value="Unassembled WGS sequence"/>
</dbReference>
<gene>
    <name evidence="3" type="primary">glb-26</name>
    <name evidence="3" type="ORF">T07_7152</name>
</gene>
<dbReference type="InterPro" id="IPR009050">
    <property type="entry name" value="Globin-like_sf"/>
</dbReference>
<keyword evidence="1" id="KW-0813">Transport</keyword>
<protein>
    <submittedName>
        <fullName evidence="3">Globin-like protein 26</fullName>
    </submittedName>
</protein>
<keyword evidence="1" id="KW-0479">Metal-binding</keyword>
<dbReference type="InterPro" id="IPR000971">
    <property type="entry name" value="Globin"/>
</dbReference>
<dbReference type="Pfam" id="PF00042">
    <property type="entry name" value="Globin"/>
    <property type="match status" value="1"/>
</dbReference>
<dbReference type="CDD" id="cd01040">
    <property type="entry name" value="Mb-like"/>
    <property type="match status" value="1"/>
</dbReference>
<keyword evidence="1" id="KW-0349">Heme</keyword>
<feature type="domain" description="Globin" evidence="2">
    <location>
        <begin position="67"/>
        <end position="218"/>
    </location>
</feature>
<dbReference type="InterPro" id="IPR053341">
    <property type="entry name" value="Oxidative_stress_globin-like"/>
</dbReference>
<dbReference type="PROSITE" id="PS01033">
    <property type="entry name" value="GLOBIN"/>
    <property type="match status" value="1"/>
</dbReference>
<proteinExistence type="inferred from homology"/>
<evidence type="ECO:0000313" key="4">
    <source>
        <dbReference type="Proteomes" id="UP000054630"/>
    </source>
</evidence>
<keyword evidence="1" id="KW-0561">Oxygen transport</keyword>
<dbReference type="InterPro" id="IPR012292">
    <property type="entry name" value="Globin/Proto"/>
</dbReference>
<comment type="similarity">
    <text evidence="1">Belongs to the globin family.</text>
</comment>
<dbReference type="GO" id="GO:0020037">
    <property type="term" value="F:heme binding"/>
    <property type="evidence" value="ECO:0007669"/>
    <property type="project" value="InterPro"/>
</dbReference>
<reference evidence="3 4" key="1">
    <citation type="submission" date="2015-01" db="EMBL/GenBank/DDBJ databases">
        <title>Evolution of Trichinella species and genotypes.</title>
        <authorList>
            <person name="Korhonen P.K."/>
            <person name="Edoardo P."/>
            <person name="Giuseppe L.R."/>
            <person name="Gasser R.B."/>
        </authorList>
    </citation>
    <scope>NUCLEOTIDE SEQUENCE [LARGE SCALE GENOMIC DNA]</scope>
    <source>
        <strain evidence="3">ISS37</strain>
    </source>
</reference>
<evidence type="ECO:0000256" key="1">
    <source>
        <dbReference type="RuleBase" id="RU000356"/>
    </source>
</evidence>
<dbReference type="AlphaFoldDB" id="A0A0V0RH10"/>
<dbReference type="PANTHER" id="PTHR47768:SF1">
    <property type="entry name" value="GLOBIN FAMILY PROFILE DOMAIN-CONTAINING PROTEIN"/>
    <property type="match status" value="1"/>
</dbReference>
<dbReference type="EMBL" id="JYDL01000184">
    <property type="protein sequence ID" value="KRX13779.1"/>
    <property type="molecule type" value="Genomic_DNA"/>
</dbReference>
<dbReference type="GO" id="GO:0019825">
    <property type="term" value="F:oxygen binding"/>
    <property type="evidence" value="ECO:0007669"/>
    <property type="project" value="InterPro"/>
</dbReference>
<dbReference type="InterPro" id="IPR044399">
    <property type="entry name" value="Mb-like_M"/>
</dbReference>
<comment type="caution">
    <text evidence="3">The sequence shown here is derived from an EMBL/GenBank/DDBJ whole genome shotgun (WGS) entry which is preliminary data.</text>
</comment>
<evidence type="ECO:0000259" key="2">
    <source>
        <dbReference type="PROSITE" id="PS01033"/>
    </source>
</evidence>
<dbReference type="Gene3D" id="1.10.490.10">
    <property type="entry name" value="Globins"/>
    <property type="match status" value="1"/>
</dbReference>
<keyword evidence="4" id="KW-1185">Reference proteome</keyword>
<accession>A0A0V0RH10</accession>
<organism evidence="3 4">
    <name type="scientific">Trichinella nelsoni</name>
    <dbReference type="NCBI Taxonomy" id="6336"/>
    <lineage>
        <taxon>Eukaryota</taxon>
        <taxon>Metazoa</taxon>
        <taxon>Ecdysozoa</taxon>
        <taxon>Nematoda</taxon>
        <taxon>Enoplea</taxon>
        <taxon>Dorylaimia</taxon>
        <taxon>Trichinellida</taxon>
        <taxon>Trichinellidae</taxon>
        <taxon>Trichinella</taxon>
    </lineage>
</organism>
<name>A0A0V0RH10_9BILA</name>
<dbReference type="GO" id="GO:0005344">
    <property type="term" value="F:oxygen carrier activity"/>
    <property type="evidence" value="ECO:0007669"/>
    <property type="project" value="UniProtKB-KW"/>
</dbReference>
<sequence length="232" mass="27152">MGQRSSRSENGCESNMSMSIGCRFSPVRRRLENGSKRFRRRFASMVTPRARDAFVAGDEDMTPQELQLTSHQRSLLFKSWRDDFTSLYELGTDIYSEIFRNEPDARKLFPVLANWSGDIRDCPQFSSQALKFVQVISLALRYLDWPAKLNDILQRIGRQHAKYAKRGFRIDHWNTFQDAIVLCMRHQMTKVDDFDSADKEEAATVWRMLAVYIIQHMRAGFLKQVKDEKLKL</sequence>
<dbReference type="PANTHER" id="PTHR47768">
    <property type="entry name" value="GLOBIN RELATED-RELATED"/>
    <property type="match status" value="1"/>
</dbReference>